<protein>
    <submittedName>
        <fullName evidence="1">Uncharacterized protein</fullName>
    </submittedName>
</protein>
<gene>
    <name evidence="1" type="ORF">ATE37_09755</name>
</gene>
<dbReference type="AlphaFoldDB" id="A0A1X0WZ22"/>
<evidence type="ECO:0000313" key="1">
    <source>
        <dbReference type="EMBL" id="ORJ31954.1"/>
    </source>
</evidence>
<evidence type="ECO:0000313" key="2">
    <source>
        <dbReference type="Proteomes" id="UP000192532"/>
    </source>
</evidence>
<name>A0A1X0WZ22_STROR</name>
<dbReference type="RefSeq" id="WP_084868545.1">
    <property type="nucleotide sequence ID" value="NZ_LNVH01000005.1"/>
</dbReference>
<sequence length="221" mass="26159">MKTFLEPSYNIPNIQNARNIYEFKDGSIIQFNRGSFDDYRVTYFPNKQKMNLGYSPKDEDYFLDLMYLKNVVGNEVIWNDFMTLSDMVKDNGLQHNASPDYSGGTIAYVRIQLNSIVKKYPANIQEETFKLFMTLWAVMLSEWYHTYGGRTSFLKHTPKVIGAYQVLNNIYTPKESSEFSKNDKMINEVILEHHSNYDLKRPKREKLKKIMDIYQIDYSWL</sequence>
<accession>A0A1X0WZ22</accession>
<reference evidence="1 2" key="1">
    <citation type="journal article" date="2016" name="PLoS ONE">
        <title>Comparative Genomics Analysis of Streptococcus tigurinus Strains Identifies Genetic Elements Specifically and Uniquely Present in Highly Virulent Strains.</title>
        <authorList>
            <person name="Diene S.M."/>
            <person name="Francois P."/>
            <person name="Zbinden A."/>
            <person name="Entenza J.M."/>
            <person name="Resch G."/>
        </authorList>
    </citation>
    <scope>NUCLEOTIDE SEQUENCE [LARGE SCALE GENOMIC DNA]</scope>
    <source>
        <strain evidence="1 2">859</strain>
    </source>
</reference>
<dbReference type="EMBL" id="LNVH01000005">
    <property type="protein sequence ID" value="ORJ31954.1"/>
    <property type="molecule type" value="Genomic_DNA"/>
</dbReference>
<dbReference type="Pfam" id="PF22539">
    <property type="entry name" value="DUF7004"/>
    <property type="match status" value="1"/>
</dbReference>
<proteinExistence type="predicted"/>
<comment type="caution">
    <text evidence="1">The sequence shown here is derived from an EMBL/GenBank/DDBJ whole genome shotgun (WGS) entry which is preliminary data.</text>
</comment>
<organism evidence="1 2">
    <name type="scientific">Streptococcus oralis subsp. tigurinus</name>
    <dbReference type="NCBI Taxonomy" id="1077464"/>
    <lineage>
        <taxon>Bacteria</taxon>
        <taxon>Bacillati</taxon>
        <taxon>Bacillota</taxon>
        <taxon>Bacilli</taxon>
        <taxon>Lactobacillales</taxon>
        <taxon>Streptococcaceae</taxon>
        <taxon>Streptococcus</taxon>
    </lineage>
</organism>
<dbReference type="Proteomes" id="UP000192532">
    <property type="component" value="Unassembled WGS sequence"/>
</dbReference>
<dbReference type="InterPro" id="IPR054273">
    <property type="entry name" value="DUF7004"/>
</dbReference>